<dbReference type="GO" id="GO:0000166">
    <property type="term" value="F:nucleotide binding"/>
    <property type="evidence" value="ECO:0007669"/>
    <property type="project" value="UniProtKB-KW"/>
</dbReference>
<dbReference type="GO" id="GO:0009146">
    <property type="term" value="P:purine nucleoside triphosphate catabolic process"/>
    <property type="evidence" value="ECO:0007669"/>
    <property type="project" value="UniProtKB-UniRule"/>
</dbReference>
<dbReference type="AlphaFoldDB" id="A0A1I2QDD4"/>
<dbReference type="FunFam" id="3.90.950.10:FF:000001">
    <property type="entry name" value="dITP/XTP pyrophosphatase"/>
    <property type="match status" value="1"/>
</dbReference>
<keyword evidence="4 10" id="KW-0547">Nucleotide-binding</keyword>
<comment type="similarity">
    <text evidence="1 10 11">Belongs to the HAM1 NTPase family.</text>
</comment>
<evidence type="ECO:0000256" key="5">
    <source>
        <dbReference type="ARBA" id="ARBA00022801"/>
    </source>
</evidence>
<dbReference type="EC" id="3.6.1.66" evidence="10"/>
<dbReference type="GO" id="GO:0036222">
    <property type="term" value="F:XTP diphosphatase activity"/>
    <property type="evidence" value="ECO:0007669"/>
    <property type="project" value="UniProtKB-UniRule"/>
</dbReference>
<dbReference type="GO" id="GO:0046872">
    <property type="term" value="F:metal ion binding"/>
    <property type="evidence" value="ECO:0007669"/>
    <property type="project" value="UniProtKB-KW"/>
</dbReference>
<evidence type="ECO:0000256" key="10">
    <source>
        <dbReference type="HAMAP-Rule" id="MF_01405"/>
    </source>
</evidence>
<dbReference type="OrthoDB" id="9807456at2"/>
<evidence type="ECO:0000256" key="1">
    <source>
        <dbReference type="ARBA" id="ARBA00008023"/>
    </source>
</evidence>
<comment type="catalytic activity">
    <reaction evidence="9 10">
        <text>XTP + H2O = XMP + diphosphate + H(+)</text>
        <dbReference type="Rhea" id="RHEA:28610"/>
        <dbReference type="ChEBI" id="CHEBI:15377"/>
        <dbReference type="ChEBI" id="CHEBI:15378"/>
        <dbReference type="ChEBI" id="CHEBI:33019"/>
        <dbReference type="ChEBI" id="CHEBI:57464"/>
        <dbReference type="ChEBI" id="CHEBI:61314"/>
        <dbReference type="EC" id="3.6.1.66"/>
    </reaction>
</comment>
<feature type="binding site" evidence="10">
    <location>
        <begin position="7"/>
        <end position="12"/>
    </location>
    <ligand>
        <name>substrate</name>
    </ligand>
</feature>
<dbReference type="Gene3D" id="3.90.950.10">
    <property type="match status" value="1"/>
</dbReference>
<evidence type="ECO:0000256" key="3">
    <source>
        <dbReference type="ARBA" id="ARBA00022723"/>
    </source>
</evidence>
<comment type="function">
    <text evidence="10">Pyrophosphatase that catalyzes the hydrolysis of nucleoside triphosphates to their monophosphate derivatives, with a high preference for the non-canonical purine nucleotides XTP (xanthosine triphosphate), dITP (deoxyinosine triphosphate) and ITP. Seems to function as a house-cleaning enzyme that removes non-canonical purine nucleotides from the nucleotide pool, thus preventing their incorporation into DNA/RNA and avoiding chromosomal lesions.</text>
</comment>
<dbReference type="SUPFAM" id="SSF52972">
    <property type="entry name" value="ITPase-like"/>
    <property type="match status" value="1"/>
</dbReference>
<evidence type="ECO:0000313" key="13">
    <source>
        <dbReference type="Proteomes" id="UP000199065"/>
    </source>
</evidence>
<dbReference type="EMBL" id="FOPJ01000002">
    <property type="protein sequence ID" value="SFG25653.1"/>
    <property type="molecule type" value="Genomic_DNA"/>
</dbReference>
<comment type="catalytic activity">
    <reaction evidence="10">
        <text>ITP + H2O = IMP + diphosphate + H(+)</text>
        <dbReference type="Rhea" id="RHEA:29399"/>
        <dbReference type="ChEBI" id="CHEBI:15377"/>
        <dbReference type="ChEBI" id="CHEBI:15378"/>
        <dbReference type="ChEBI" id="CHEBI:33019"/>
        <dbReference type="ChEBI" id="CHEBI:58053"/>
        <dbReference type="ChEBI" id="CHEBI:61402"/>
        <dbReference type="EC" id="3.6.1.66"/>
    </reaction>
</comment>
<feature type="binding site" evidence="10">
    <location>
        <position position="185"/>
    </location>
    <ligand>
        <name>substrate</name>
    </ligand>
</feature>
<keyword evidence="6 10" id="KW-0460">Magnesium</keyword>
<dbReference type="InterPro" id="IPR020922">
    <property type="entry name" value="dITP/XTP_pyrophosphatase"/>
</dbReference>
<feature type="binding site" evidence="10">
    <location>
        <begin position="155"/>
        <end position="158"/>
    </location>
    <ligand>
        <name>substrate</name>
    </ligand>
</feature>
<feature type="binding site" evidence="10">
    <location>
        <position position="72"/>
    </location>
    <ligand>
        <name>Mg(2+)</name>
        <dbReference type="ChEBI" id="CHEBI:18420"/>
    </ligand>
</feature>
<sequence>MKLLVASNNPKKLKELQTILDKAEVTDVELVSLKDVEPYPEPVEDGLSFEENALLKAREGAVRTGLATISDDSGLAVEAMNGCPGIFSARWAGGHGDDEANNQLLLAQLADVRDEARKAAFVSVCALVSPDGQAVVSEGRWEGFLLREPRGENGFGYDPLFLPAEEYRGSLDEGRSSAQLSAEEKNALSHRGRALAGLVDPIRVLSQGMPGQPYTGQ</sequence>
<keyword evidence="3 10" id="KW-0479">Metal-binding</keyword>
<dbReference type="InterPro" id="IPR029001">
    <property type="entry name" value="ITPase-like_fam"/>
</dbReference>
<evidence type="ECO:0000256" key="6">
    <source>
        <dbReference type="ARBA" id="ARBA00022842"/>
    </source>
</evidence>
<dbReference type="GO" id="GO:0009117">
    <property type="term" value="P:nucleotide metabolic process"/>
    <property type="evidence" value="ECO:0007669"/>
    <property type="project" value="UniProtKB-KW"/>
</dbReference>
<dbReference type="PANTHER" id="PTHR11067:SF9">
    <property type="entry name" value="INOSINE TRIPHOSPHATE PYROPHOSPHATASE"/>
    <property type="match status" value="1"/>
</dbReference>
<dbReference type="GO" id="GO:0005829">
    <property type="term" value="C:cytosol"/>
    <property type="evidence" value="ECO:0007669"/>
    <property type="project" value="TreeGrafter"/>
</dbReference>
<keyword evidence="5 10" id="KW-0378">Hydrolase</keyword>
<feature type="binding site" evidence="10">
    <location>
        <begin position="190"/>
        <end position="191"/>
    </location>
    <ligand>
        <name>substrate</name>
    </ligand>
</feature>
<comment type="catalytic activity">
    <reaction evidence="8 10">
        <text>dITP + H2O = dIMP + diphosphate + H(+)</text>
        <dbReference type="Rhea" id="RHEA:28342"/>
        <dbReference type="ChEBI" id="CHEBI:15377"/>
        <dbReference type="ChEBI" id="CHEBI:15378"/>
        <dbReference type="ChEBI" id="CHEBI:33019"/>
        <dbReference type="ChEBI" id="CHEBI:61194"/>
        <dbReference type="ChEBI" id="CHEBI:61382"/>
        <dbReference type="EC" id="3.6.1.66"/>
    </reaction>
</comment>
<evidence type="ECO:0000313" key="12">
    <source>
        <dbReference type="EMBL" id="SFG25653.1"/>
    </source>
</evidence>
<organism evidence="12 13">
    <name type="scientific">Corynebacterium spheniscorum</name>
    <dbReference type="NCBI Taxonomy" id="185761"/>
    <lineage>
        <taxon>Bacteria</taxon>
        <taxon>Bacillati</taxon>
        <taxon>Actinomycetota</taxon>
        <taxon>Actinomycetes</taxon>
        <taxon>Mycobacteriales</taxon>
        <taxon>Corynebacteriaceae</taxon>
        <taxon>Corynebacterium</taxon>
    </lineage>
</organism>
<dbReference type="InterPro" id="IPR002637">
    <property type="entry name" value="RdgB/HAM1"/>
</dbReference>
<protein>
    <recommendedName>
        <fullName evidence="10">dITP/XTP pyrophosphatase</fullName>
        <ecNumber evidence="10">3.6.1.66</ecNumber>
    </recommendedName>
    <alternativeName>
        <fullName evidence="10">Non-canonical purine NTP pyrophosphatase</fullName>
    </alternativeName>
    <alternativeName>
        <fullName evidence="10">Non-standard purine NTP pyrophosphatase</fullName>
    </alternativeName>
    <alternativeName>
        <fullName evidence="10">Nucleoside-triphosphate diphosphatase</fullName>
    </alternativeName>
    <alternativeName>
        <fullName evidence="10">Nucleoside-triphosphate pyrophosphatase</fullName>
        <shortName evidence="10">NTPase</shortName>
    </alternativeName>
</protein>
<evidence type="ECO:0000256" key="9">
    <source>
        <dbReference type="ARBA" id="ARBA00052017"/>
    </source>
</evidence>
<dbReference type="NCBIfam" id="TIGR00042">
    <property type="entry name" value="RdgB/HAM1 family non-canonical purine NTP pyrophosphatase"/>
    <property type="match status" value="1"/>
</dbReference>
<reference evidence="12 13" key="1">
    <citation type="submission" date="2016-10" db="EMBL/GenBank/DDBJ databases">
        <authorList>
            <person name="de Groot N.N."/>
        </authorList>
    </citation>
    <scope>NUCLEOTIDE SEQUENCE [LARGE SCALE GENOMIC DNA]</scope>
    <source>
        <strain>J11</strain>
        <strain evidence="13">PG 39</strain>
    </source>
</reference>
<dbReference type="PANTHER" id="PTHR11067">
    <property type="entry name" value="INOSINE TRIPHOSPHATE PYROPHOSPHATASE/HAM1 PROTEIN"/>
    <property type="match status" value="1"/>
</dbReference>
<feature type="active site" description="Proton acceptor" evidence="10">
    <location>
        <position position="72"/>
    </location>
</feature>
<dbReference type="GO" id="GO:0035870">
    <property type="term" value="F:dITP diphosphatase activity"/>
    <property type="evidence" value="ECO:0007669"/>
    <property type="project" value="UniProtKB-UniRule"/>
</dbReference>
<comment type="cofactor">
    <cofactor evidence="10">
        <name>Mg(2+)</name>
        <dbReference type="ChEBI" id="CHEBI:18420"/>
    </cofactor>
    <text evidence="10">Binds 1 Mg(2+) ion per subunit.</text>
</comment>
<keyword evidence="13" id="KW-1185">Reference proteome</keyword>
<feature type="binding site" evidence="10">
    <location>
        <position position="73"/>
    </location>
    <ligand>
        <name>substrate</name>
    </ligand>
</feature>
<name>A0A1I2QDD4_9CORY</name>
<keyword evidence="7 10" id="KW-0546">Nucleotide metabolism</keyword>
<comment type="caution">
    <text evidence="10">Lacks conserved residue(s) required for the propagation of feature annotation.</text>
</comment>
<evidence type="ECO:0000256" key="8">
    <source>
        <dbReference type="ARBA" id="ARBA00051875"/>
    </source>
</evidence>
<dbReference type="RefSeq" id="WP_092283888.1">
    <property type="nucleotide sequence ID" value="NZ_FOPJ01000002.1"/>
</dbReference>
<dbReference type="HAMAP" id="MF_01405">
    <property type="entry name" value="Non_canon_purine_NTPase"/>
    <property type="match status" value="1"/>
</dbReference>
<comment type="subunit">
    <text evidence="2 10">Homodimer.</text>
</comment>
<evidence type="ECO:0000256" key="11">
    <source>
        <dbReference type="RuleBase" id="RU003781"/>
    </source>
</evidence>
<dbReference type="Pfam" id="PF01725">
    <property type="entry name" value="Ham1p_like"/>
    <property type="match status" value="1"/>
</dbReference>
<accession>A0A1I2QDD4</accession>
<dbReference type="GO" id="GO:0017111">
    <property type="term" value="F:ribonucleoside triphosphate phosphatase activity"/>
    <property type="evidence" value="ECO:0007669"/>
    <property type="project" value="InterPro"/>
</dbReference>
<dbReference type="GO" id="GO:0036220">
    <property type="term" value="F:ITP diphosphatase activity"/>
    <property type="evidence" value="ECO:0007669"/>
    <property type="project" value="UniProtKB-UniRule"/>
</dbReference>
<dbReference type="Proteomes" id="UP000199065">
    <property type="component" value="Unassembled WGS sequence"/>
</dbReference>
<evidence type="ECO:0000256" key="2">
    <source>
        <dbReference type="ARBA" id="ARBA00011738"/>
    </source>
</evidence>
<proteinExistence type="inferred from homology"/>
<dbReference type="STRING" id="185761.SAMN05660282_00375"/>
<gene>
    <name evidence="12" type="ORF">SAMN05660282_00375</name>
</gene>
<evidence type="ECO:0000256" key="4">
    <source>
        <dbReference type="ARBA" id="ARBA00022741"/>
    </source>
</evidence>
<evidence type="ECO:0000256" key="7">
    <source>
        <dbReference type="ARBA" id="ARBA00023080"/>
    </source>
</evidence>
<dbReference type="CDD" id="cd00515">
    <property type="entry name" value="HAM1"/>
    <property type="match status" value="1"/>
</dbReference>